<dbReference type="OMA" id="NFAPIME"/>
<evidence type="ECO:0000259" key="4">
    <source>
        <dbReference type="Pfam" id="PF23572"/>
    </source>
</evidence>
<dbReference type="PANTHER" id="PTHR31901">
    <property type="entry name" value="GH3 DOMAIN-CONTAINING PROTEIN"/>
    <property type="match status" value="1"/>
</dbReference>
<keyword evidence="2" id="KW-1133">Transmembrane helix</keyword>
<dbReference type="InterPro" id="IPR055377">
    <property type="entry name" value="GH3_M"/>
</dbReference>
<feature type="transmembrane region" description="Helical" evidence="2">
    <location>
        <begin position="63"/>
        <end position="84"/>
    </location>
</feature>
<proteinExistence type="predicted"/>
<dbReference type="Pfam" id="PF23571">
    <property type="entry name" value="GH3_M"/>
    <property type="match status" value="1"/>
</dbReference>
<dbReference type="Pfam" id="PF23572">
    <property type="entry name" value="GH3_C"/>
    <property type="match status" value="1"/>
</dbReference>
<feature type="domain" description="GH3 C-terminal" evidence="4">
    <location>
        <begin position="506"/>
        <end position="633"/>
    </location>
</feature>
<evidence type="ECO:0000256" key="1">
    <source>
        <dbReference type="SAM" id="MobiDB-lite"/>
    </source>
</evidence>
<organism evidence="5 6">
    <name type="scientific">Strongylocentrotus purpuratus</name>
    <name type="common">Purple sea urchin</name>
    <dbReference type="NCBI Taxonomy" id="7668"/>
    <lineage>
        <taxon>Eukaryota</taxon>
        <taxon>Metazoa</taxon>
        <taxon>Echinodermata</taxon>
        <taxon>Eleutherozoa</taxon>
        <taxon>Echinozoa</taxon>
        <taxon>Echinoidea</taxon>
        <taxon>Euechinoidea</taxon>
        <taxon>Echinacea</taxon>
        <taxon>Camarodonta</taxon>
        <taxon>Echinidea</taxon>
        <taxon>Strongylocentrotidae</taxon>
        <taxon>Strongylocentrotus</taxon>
    </lineage>
</organism>
<keyword evidence="6" id="KW-1185">Reference proteome</keyword>
<evidence type="ECO:0008006" key="7">
    <source>
        <dbReference type="Google" id="ProtNLM"/>
    </source>
</evidence>
<dbReference type="GO" id="GO:0005737">
    <property type="term" value="C:cytoplasm"/>
    <property type="evidence" value="ECO:0000318"/>
    <property type="project" value="GO_Central"/>
</dbReference>
<name>A0A7M7SWD3_STRPU</name>
<feature type="transmembrane region" description="Helical" evidence="2">
    <location>
        <begin position="6"/>
        <end position="26"/>
    </location>
</feature>
<evidence type="ECO:0000313" key="5">
    <source>
        <dbReference type="EnsemblMetazoa" id="XP_030836289"/>
    </source>
</evidence>
<feature type="transmembrane region" description="Helical" evidence="2">
    <location>
        <begin position="38"/>
        <end position="57"/>
    </location>
</feature>
<dbReference type="EnsemblMetazoa" id="XM_030980429">
    <property type="protein sequence ID" value="XP_030836289"/>
    <property type="gene ID" value="LOC115922162"/>
</dbReference>
<feature type="region of interest" description="Disordered" evidence="1">
    <location>
        <begin position="665"/>
        <end position="686"/>
    </location>
</feature>
<keyword evidence="2" id="KW-0812">Transmembrane</keyword>
<dbReference type="AlphaFoldDB" id="A0A7M7SWD3"/>
<dbReference type="KEGG" id="spu:115922162"/>
<dbReference type="PANTHER" id="PTHR31901:SF9">
    <property type="entry name" value="GH3 DOMAIN-CONTAINING PROTEIN"/>
    <property type="match status" value="1"/>
</dbReference>
<dbReference type="RefSeq" id="XP_030836289.1">
    <property type="nucleotide sequence ID" value="XM_030980429.1"/>
</dbReference>
<sequence length="686" mass="77736">MTAQEKVRLACGICFILALGQAIFLLSRGHKHHHDVQALVGLGLGMTISAALFTFTMCSHHCSPFISIKVLVLKYAFHWLLWFLKRKHWHAFQKSNENCTKAQSEFLLKTIRKQQDTAYGKDFNLKEISSVEDFLKKHPLTTYDHYRKYIKRVAKGEQGVMFHKKPSVLGKTSGTTGLAKVFPVSEEYMNNITLRGNAVTSALRNQAGIADPKPLQMTCSLLVHGAVGFSEGGTPVGSVTAFMMSDAIREILFCTPPLGASIVHEPTSMYIHALFALRDEHLGSIWSPFASSLFIFFRFLEVSWNMLVQDIRSGSISEKLPSLSPRDREELNRFLYPMPDRANEIERQFRMGFDNIVSRLWPRMPVLYGVTSGSMQPFVQRLKKYSGDLKILSGFYISTEGLVGYACEFPDDGQTKYVCVADGIFCEFIPADYCEDENPGTLLMDEVREGECYELVITNTDGLYRYRMGDVVLITGFYNTTPIFQFQYRNGELLSLCAEKTSEVAVTKALEETAEKWDDVEIAQYVCAESPLYDEARGTNEDLSANILYYVIFVELSASTDSLLTSVRNVQMKFEAEFDANLRTFSESYDKCREKSKLGPPRVVFLDRHAFSHFRGFLLETSTASAGQFKIPKKLRELRWIQLFLSHEIKTVSVDDKVEDKVEDKVDDKAEDEVEDLSKVTGDDLV</sequence>
<accession>A0A7M7SWD3</accession>
<dbReference type="GO" id="GO:0016881">
    <property type="term" value="F:acid-amino acid ligase activity"/>
    <property type="evidence" value="ECO:0000318"/>
    <property type="project" value="GO_Central"/>
</dbReference>
<dbReference type="GeneID" id="115922162"/>
<protein>
    <recommendedName>
        <fullName evidence="7">GH3 domain-containing protein</fullName>
    </recommendedName>
</protein>
<feature type="compositionally biased region" description="Basic and acidic residues" evidence="1">
    <location>
        <begin position="676"/>
        <end position="686"/>
    </location>
</feature>
<dbReference type="InParanoid" id="A0A7M7SWD3"/>
<dbReference type="Proteomes" id="UP000007110">
    <property type="component" value="Unassembled WGS sequence"/>
</dbReference>
<reference evidence="6" key="1">
    <citation type="submission" date="2015-02" db="EMBL/GenBank/DDBJ databases">
        <title>Genome sequencing for Strongylocentrotus purpuratus.</title>
        <authorList>
            <person name="Murali S."/>
            <person name="Liu Y."/>
            <person name="Vee V."/>
            <person name="English A."/>
            <person name="Wang M."/>
            <person name="Skinner E."/>
            <person name="Han Y."/>
            <person name="Muzny D.M."/>
            <person name="Worley K.C."/>
            <person name="Gibbs R.A."/>
        </authorList>
    </citation>
    <scope>NUCLEOTIDE SEQUENCE</scope>
</reference>
<feature type="domain" description="GH3 middle" evidence="3">
    <location>
        <begin position="417"/>
        <end position="489"/>
    </location>
</feature>
<keyword evidence="2" id="KW-0472">Membrane</keyword>
<evidence type="ECO:0000256" key="2">
    <source>
        <dbReference type="SAM" id="Phobius"/>
    </source>
</evidence>
<evidence type="ECO:0000259" key="3">
    <source>
        <dbReference type="Pfam" id="PF23571"/>
    </source>
</evidence>
<reference evidence="5" key="2">
    <citation type="submission" date="2021-01" db="UniProtKB">
        <authorList>
            <consortium name="EnsemblMetazoa"/>
        </authorList>
    </citation>
    <scope>IDENTIFICATION</scope>
</reference>
<evidence type="ECO:0000313" key="6">
    <source>
        <dbReference type="Proteomes" id="UP000007110"/>
    </source>
</evidence>
<dbReference type="OrthoDB" id="10004661at2759"/>
<dbReference type="InterPro" id="IPR004993">
    <property type="entry name" value="GH3"/>
</dbReference>
<dbReference type="InterPro" id="IPR055378">
    <property type="entry name" value="GH3_C"/>
</dbReference>
<dbReference type="Pfam" id="PF03321">
    <property type="entry name" value="GH3"/>
    <property type="match status" value="1"/>
</dbReference>